<dbReference type="Pfam" id="PF04149">
    <property type="entry name" value="DUF397"/>
    <property type="match status" value="1"/>
</dbReference>
<evidence type="ECO:0000313" key="2">
    <source>
        <dbReference type="EMBL" id="MBB5937976.1"/>
    </source>
</evidence>
<sequence length="70" mass="7362">MTTPIWHKSSYCGEGANCLNVAATPNDTLHLRESETPEVVLAATPAQLRALVRAAKAGRFDVPGGGRTDA</sequence>
<dbReference type="EMBL" id="JACHJL010000014">
    <property type="protein sequence ID" value="MBB5937976.1"/>
    <property type="molecule type" value="Genomic_DNA"/>
</dbReference>
<evidence type="ECO:0000313" key="3">
    <source>
        <dbReference type="Proteomes" id="UP000588098"/>
    </source>
</evidence>
<feature type="domain" description="DUF397" evidence="1">
    <location>
        <begin position="6"/>
        <end position="56"/>
    </location>
</feature>
<accession>A0A7W9QCX7</accession>
<evidence type="ECO:0000259" key="1">
    <source>
        <dbReference type="Pfam" id="PF04149"/>
    </source>
</evidence>
<dbReference type="Proteomes" id="UP000588098">
    <property type="component" value="Unassembled WGS sequence"/>
</dbReference>
<dbReference type="AlphaFoldDB" id="A0A7W9QCX7"/>
<comment type="caution">
    <text evidence="2">The sequence shown here is derived from an EMBL/GenBank/DDBJ whole genome shotgun (WGS) entry which is preliminary data.</text>
</comment>
<dbReference type="InterPro" id="IPR007278">
    <property type="entry name" value="DUF397"/>
</dbReference>
<gene>
    <name evidence="2" type="ORF">FHS42_005060</name>
</gene>
<name>A0A7W9QCX7_9ACTN</name>
<protein>
    <recommendedName>
        <fullName evidence="1">DUF397 domain-containing protein</fullName>
    </recommendedName>
</protein>
<keyword evidence="3" id="KW-1185">Reference proteome</keyword>
<organism evidence="2 3">
    <name type="scientific">Streptomyces zagrosensis</name>
    <dbReference type="NCBI Taxonomy" id="1042984"/>
    <lineage>
        <taxon>Bacteria</taxon>
        <taxon>Bacillati</taxon>
        <taxon>Actinomycetota</taxon>
        <taxon>Actinomycetes</taxon>
        <taxon>Kitasatosporales</taxon>
        <taxon>Streptomycetaceae</taxon>
        <taxon>Streptomyces</taxon>
    </lineage>
</organism>
<dbReference type="RefSeq" id="WP_184575391.1">
    <property type="nucleotide sequence ID" value="NZ_JACHJL010000014.1"/>
</dbReference>
<proteinExistence type="predicted"/>
<reference evidence="2 3" key="1">
    <citation type="submission" date="2020-08" db="EMBL/GenBank/DDBJ databases">
        <title>Genomic Encyclopedia of Type Strains, Phase III (KMG-III): the genomes of soil and plant-associated and newly described type strains.</title>
        <authorList>
            <person name="Whitman W."/>
        </authorList>
    </citation>
    <scope>NUCLEOTIDE SEQUENCE [LARGE SCALE GENOMIC DNA]</scope>
    <source>
        <strain evidence="2 3">CECT 8305</strain>
    </source>
</reference>